<dbReference type="Pfam" id="PF13649">
    <property type="entry name" value="Methyltransf_25"/>
    <property type="match status" value="1"/>
</dbReference>
<dbReference type="OrthoDB" id="9811589at2"/>
<evidence type="ECO:0000256" key="1">
    <source>
        <dbReference type="ARBA" id="ARBA00022679"/>
    </source>
</evidence>
<dbReference type="CDD" id="cd02440">
    <property type="entry name" value="AdoMet_MTases"/>
    <property type="match status" value="1"/>
</dbReference>
<dbReference type="AlphaFoldDB" id="A0A1M6IHA2"/>
<dbReference type="Gene3D" id="3.40.50.150">
    <property type="entry name" value="Vaccinia Virus protein VP39"/>
    <property type="match status" value="1"/>
</dbReference>
<sequence length="258" mass="29929">MESYTSFAEVYDVFMDDVPYEEWAHYLCGLLEKYQVKAEGVIVDLGCGTGTMTEILSREGFDMIGVDNSGEMLAIAIQKKQESGRDILYLLQNMQELELYSTADAVVSVCDSVNYVTNETELLETFRRVNHFLEPGGVFIFDFNTEHKYRDVIGERTIAECREDCSFIWDNYYYEDEQINEYELNLFIQADREHDENLYRKFHEVHYQKGYTLSVIRELIESSGLAFVTAYDAFTEEAPTAESERIYVIARESGKDVM</sequence>
<accession>A0A1M6IHA2</accession>
<dbReference type="GO" id="GO:0008168">
    <property type="term" value="F:methyltransferase activity"/>
    <property type="evidence" value="ECO:0007669"/>
    <property type="project" value="UniProtKB-KW"/>
</dbReference>
<keyword evidence="1 3" id="KW-0808">Transferase</keyword>
<dbReference type="GO" id="GO:0032259">
    <property type="term" value="P:methylation"/>
    <property type="evidence" value="ECO:0007669"/>
    <property type="project" value="UniProtKB-KW"/>
</dbReference>
<evidence type="ECO:0000313" key="4">
    <source>
        <dbReference type="Proteomes" id="UP000184301"/>
    </source>
</evidence>
<keyword evidence="4" id="KW-1185">Reference proteome</keyword>
<proteinExistence type="predicted"/>
<dbReference type="RefSeq" id="WP_073104220.1">
    <property type="nucleotide sequence ID" value="NZ_FQZY01000007.1"/>
</dbReference>
<organism evidence="3 4">
    <name type="scientific">Hespellia stercorisuis DSM 15480</name>
    <dbReference type="NCBI Taxonomy" id="1121950"/>
    <lineage>
        <taxon>Bacteria</taxon>
        <taxon>Bacillati</taxon>
        <taxon>Bacillota</taxon>
        <taxon>Clostridia</taxon>
        <taxon>Lachnospirales</taxon>
        <taxon>Lachnospiraceae</taxon>
        <taxon>Hespellia</taxon>
    </lineage>
</organism>
<dbReference type="EMBL" id="FQZY01000007">
    <property type="protein sequence ID" value="SHJ33837.1"/>
    <property type="molecule type" value="Genomic_DNA"/>
</dbReference>
<reference evidence="3 4" key="1">
    <citation type="submission" date="2016-11" db="EMBL/GenBank/DDBJ databases">
        <authorList>
            <person name="Jaros S."/>
            <person name="Januszkiewicz K."/>
            <person name="Wedrychowicz H."/>
        </authorList>
    </citation>
    <scope>NUCLEOTIDE SEQUENCE [LARGE SCALE GENOMIC DNA]</scope>
    <source>
        <strain evidence="3 4">DSM 15480</strain>
    </source>
</reference>
<dbReference type="Gene3D" id="2.20.25.110">
    <property type="entry name" value="S-adenosyl-L-methionine-dependent methyltransferases"/>
    <property type="match status" value="1"/>
</dbReference>
<keyword evidence="3" id="KW-0489">Methyltransferase</keyword>
<dbReference type="PANTHER" id="PTHR43861">
    <property type="entry name" value="TRANS-ACONITATE 2-METHYLTRANSFERASE-RELATED"/>
    <property type="match status" value="1"/>
</dbReference>
<dbReference type="Proteomes" id="UP000184301">
    <property type="component" value="Unassembled WGS sequence"/>
</dbReference>
<dbReference type="STRING" id="1121950.SAMN02745243_00334"/>
<name>A0A1M6IHA2_9FIRM</name>
<evidence type="ECO:0000259" key="2">
    <source>
        <dbReference type="Pfam" id="PF13649"/>
    </source>
</evidence>
<feature type="domain" description="Methyltransferase" evidence="2">
    <location>
        <begin position="42"/>
        <end position="137"/>
    </location>
</feature>
<gene>
    <name evidence="3" type="ORF">SAMN02745243_00334</name>
</gene>
<dbReference type="SUPFAM" id="SSF53335">
    <property type="entry name" value="S-adenosyl-L-methionine-dependent methyltransferases"/>
    <property type="match status" value="1"/>
</dbReference>
<evidence type="ECO:0000313" key="3">
    <source>
        <dbReference type="EMBL" id="SHJ33837.1"/>
    </source>
</evidence>
<dbReference type="InterPro" id="IPR029063">
    <property type="entry name" value="SAM-dependent_MTases_sf"/>
</dbReference>
<dbReference type="InterPro" id="IPR041698">
    <property type="entry name" value="Methyltransf_25"/>
</dbReference>
<protein>
    <submittedName>
        <fullName evidence="3">Methyltransferase domain-containing protein</fullName>
    </submittedName>
</protein>